<dbReference type="PANTHER" id="PTHR21630:SF10">
    <property type="entry name" value="VENTRICULAR ZONE-EXPRESSED PH DOMAIN-CONTAINING PROTEIN HOMOLOG 1"/>
    <property type="match status" value="1"/>
</dbReference>
<evidence type="ECO:0000256" key="2">
    <source>
        <dbReference type="ARBA" id="ARBA00004236"/>
    </source>
</evidence>
<dbReference type="InterPro" id="IPR039888">
    <property type="entry name" value="Melted-like"/>
</dbReference>
<gene>
    <name evidence="5" type="ORF">EB796_010760</name>
</gene>
<proteinExistence type="predicted"/>
<name>A0A7J7K021_BUGNE</name>
<evidence type="ECO:0000256" key="1">
    <source>
        <dbReference type="ARBA" id="ARBA00004184"/>
    </source>
</evidence>
<sequence>MNHAHLVAPHTDCIIRSIANGNKSLIKLLHPLNEAGIEHNSESVRNLVYLLIDKADNVDKNLTPEEREAIFDLLNKICCRHPKIFSPHLSILAYHLSNKKCVGVVLTMFDHVAKDHPQACLDFKERLMEVAKGNPATASQVARIMGKLGRFNETTSATSSVPLTPGISRFCFSNFCTSDRSFQNC</sequence>
<evidence type="ECO:0000313" key="6">
    <source>
        <dbReference type="Proteomes" id="UP000593567"/>
    </source>
</evidence>
<dbReference type="AlphaFoldDB" id="A0A7J7K021"/>
<evidence type="ECO:0000256" key="3">
    <source>
        <dbReference type="ARBA" id="ARBA00022475"/>
    </source>
</evidence>
<evidence type="ECO:0000256" key="4">
    <source>
        <dbReference type="ARBA" id="ARBA00023136"/>
    </source>
</evidence>
<dbReference type="Proteomes" id="UP000593567">
    <property type="component" value="Unassembled WGS sequence"/>
</dbReference>
<dbReference type="GO" id="GO:0005886">
    <property type="term" value="C:plasma membrane"/>
    <property type="evidence" value="ECO:0007669"/>
    <property type="project" value="UniProtKB-SubCell"/>
</dbReference>
<keyword evidence="3" id="KW-1003">Cell membrane</keyword>
<keyword evidence="4" id="KW-0472">Membrane</keyword>
<dbReference type="GO" id="GO:0009966">
    <property type="term" value="P:regulation of signal transduction"/>
    <property type="evidence" value="ECO:0007669"/>
    <property type="project" value="TreeGrafter"/>
</dbReference>
<dbReference type="EMBL" id="VXIV02001655">
    <property type="protein sequence ID" value="KAF6030928.1"/>
    <property type="molecule type" value="Genomic_DNA"/>
</dbReference>
<accession>A0A7J7K021</accession>
<organism evidence="5 6">
    <name type="scientific">Bugula neritina</name>
    <name type="common">Brown bryozoan</name>
    <name type="synonym">Sertularia neritina</name>
    <dbReference type="NCBI Taxonomy" id="10212"/>
    <lineage>
        <taxon>Eukaryota</taxon>
        <taxon>Metazoa</taxon>
        <taxon>Spiralia</taxon>
        <taxon>Lophotrochozoa</taxon>
        <taxon>Bryozoa</taxon>
        <taxon>Gymnolaemata</taxon>
        <taxon>Cheilostomatida</taxon>
        <taxon>Flustrina</taxon>
        <taxon>Buguloidea</taxon>
        <taxon>Bugulidae</taxon>
        <taxon>Bugula</taxon>
    </lineage>
</organism>
<dbReference type="GO" id="GO:0012505">
    <property type="term" value="C:endomembrane system"/>
    <property type="evidence" value="ECO:0007669"/>
    <property type="project" value="UniProtKB-SubCell"/>
</dbReference>
<comment type="subcellular location">
    <subcellularLocation>
        <location evidence="2">Cell membrane</location>
    </subcellularLocation>
    <subcellularLocation>
        <location evidence="1">Endomembrane system</location>
        <topology evidence="1">Peripheral membrane protein</topology>
    </subcellularLocation>
</comment>
<dbReference type="GO" id="GO:0010314">
    <property type="term" value="F:phosphatidylinositol-5-phosphate binding"/>
    <property type="evidence" value="ECO:0007669"/>
    <property type="project" value="TreeGrafter"/>
</dbReference>
<evidence type="ECO:0000313" key="5">
    <source>
        <dbReference type="EMBL" id="KAF6030928.1"/>
    </source>
</evidence>
<comment type="caution">
    <text evidence="5">The sequence shown here is derived from an EMBL/GenBank/DDBJ whole genome shotgun (WGS) entry which is preliminary data.</text>
</comment>
<dbReference type="PANTHER" id="PTHR21630">
    <property type="entry name" value="VEPH-A/MELTED"/>
    <property type="match status" value="1"/>
</dbReference>
<protein>
    <submittedName>
        <fullName evidence="5">VEPH1</fullName>
    </submittedName>
</protein>
<reference evidence="5" key="1">
    <citation type="submission" date="2020-06" db="EMBL/GenBank/DDBJ databases">
        <title>Draft genome of Bugula neritina, a colonial animal packing powerful symbionts and potential medicines.</title>
        <authorList>
            <person name="Rayko M."/>
        </authorList>
    </citation>
    <scope>NUCLEOTIDE SEQUENCE [LARGE SCALE GENOMIC DNA]</scope>
    <source>
        <strain evidence="5">Kwan_BN1</strain>
    </source>
</reference>
<keyword evidence="6" id="KW-1185">Reference proteome</keyword>
<dbReference type="SUPFAM" id="SSF48371">
    <property type="entry name" value="ARM repeat"/>
    <property type="match status" value="1"/>
</dbReference>
<dbReference type="InterPro" id="IPR016024">
    <property type="entry name" value="ARM-type_fold"/>
</dbReference>